<keyword evidence="1" id="KW-0472">Membrane</keyword>
<proteinExistence type="predicted"/>
<protein>
    <submittedName>
        <fullName evidence="2">Uncharacterized protein</fullName>
    </submittedName>
</protein>
<dbReference type="AlphaFoldDB" id="A0A9P5Z7M9"/>
<keyword evidence="1" id="KW-0812">Transmembrane</keyword>
<name>A0A9P5Z7M9_9AGAR</name>
<dbReference type="Proteomes" id="UP000807469">
    <property type="component" value="Unassembled WGS sequence"/>
</dbReference>
<keyword evidence="3" id="KW-1185">Reference proteome</keyword>
<gene>
    <name evidence="2" type="ORF">BDN70DRAFT_469211</name>
</gene>
<dbReference type="EMBL" id="MU155169">
    <property type="protein sequence ID" value="KAF9482128.1"/>
    <property type="molecule type" value="Genomic_DNA"/>
</dbReference>
<comment type="caution">
    <text evidence="2">The sequence shown here is derived from an EMBL/GenBank/DDBJ whole genome shotgun (WGS) entry which is preliminary data.</text>
</comment>
<accession>A0A9P5Z7M9</accession>
<organism evidence="2 3">
    <name type="scientific">Pholiota conissans</name>
    <dbReference type="NCBI Taxonomy" id="109636"/>
    <lineage>
        <taxon>Eukaryota</taxon>
        <taxon>Fungi</taxon>
        <taxon>Dikarya</taxon>
        <taxon>Basidiomycota</taxon>
        <taxon>Agaricomycotina</taxon>
        <taxon>Agaricomycetes</taxon>
        <taxon>Agaricomycetidae</taxon>
        <taxon>Agaricales</taxon>
        <taxon>Agaricineae</taxon>
        <taxon>Strophariaceae</taxon>
        <taxon>Pholiota</taxon>
    </lineage>
</organism>
<evidence type="ECO:0000313" key="2">
    <source>
        <dbReference type="EMBL" id="KAF9482128.1"/>
    </source>
</evidence>
<evidence type="ECO:0000256" key="1">
    <source>
        <dbReference type="SAM" id="Phobius"/>
    </source>
</evidence>
<keyword evidence="1" id="KW-1133">Transmembrane helix</keyword>
<sequence>MQAVVCGTQTTGVFLSRRQTSIDSWRRLRSWNFSLLCGVSCSLASIVSSLWLNCQLSLLINGTYIEAQTTSLHTCSKCSYSIACRKSNNFVFT</sequence>
<feature type="transmembrane region" description="Helical" evidence="1">
    <location>
        <begin position="33"/>
        <end position="52"/>
    </location>
</feature>
<reference evidence="2" key="1">
    <citation type="submission" date="2020-11" db="EMBL/GenBank/DDBJ databases">
        <authorList>
            <consortium name="DOE Joint Genome Institute"/>
            <person name="Ahrendt S."/>
            <person name="Riley R."/>
            <person name="Andreopoulos W."/>
            <person name="Labutti K."/>
            <person name="Pangilinan J."/>
            <person name="Ruiz-Duenas F.J."/>
            <person name="Barrasa J.M."/>
            <person name="Sanchez-Garcia M."/>
            <person name="Camarero S."/>
            <person name="Miyauchi S."/>
            <person name="Serrano A."/>
            <person name="Linde D."/>
            <person name="Babiker R."/>
            <person name="Drula E."/>
            <person name="Ayuso-Fernandez I."/>
            <person name="Pacheco R."/>
            <person name="Padilla G."/>
            <person name="Ferreira P."/>
            <person name="Barriuso J."/>
            <person name="Kellner H."/>
            <person name="Castanera R."/>
            <person name="Alfaro M."/>
            <person name="Ramirez L."/>
            <person name="Pisabarro A.G."/>
            <person name="Kuo A."/>
            <person name="Tritt A."/>
            <person name="Lipzen A."/>
            <person name="He G."/>
            <person name="Yan M."/>
            <person name="Ng V."/>
            <person name="Cullen D."/>
            <person name="Martin F."/>
            <person name="Rosso M.-N."/>
            <person name="Henrissat B."/>
            <person name="Hibbett D."/>
            <person name="Martinez A.T."/>
            <person name="Grigoriev I.V."/>
        </authorList>
    </citation>
    <scope>NUCLEOTIDE SEQUENCE</scope>
    <source>
        <strain evidence="2">CIRM-BRFM 674</strain>
    </source>
</reference>
<evidence type="ECO:0000313" key="3">
    <source>
        <dbReference type="Proteomes" id="UP000807469"/>
    </source>
</evidence>